<comment type="pathway">
    <text evidence="1 9 11">Cofactor biosynthesis; thiamine diphosphate biosynthesis; thiamine phosphate from 4-amino-2-methyl-5-diphosphomethylpyrimidine and 4-methyl-5-(2-phosphoethyl)-thiazole: step 1/1.</text>
</comment>
<feature type="binding site" evidence="9">
    <location>
        <position position="160"/>
    </location>
    <ligand>
        <name>4-amino-2-methyl-5-(diphosphooxymethyl)pyrimidine</name>
        <dbReference type="ChEBI" id="CHEBI:57841"/>
    </ligand>
</feature>
<dbReference type="InterPro" id="IPR022998">
    <property type="entry name" value="ThiamineP_synth_TenI"/>
</dbReference>
<evidence type="ECO:0000256" key="2">
    <source>
        <dbReference type="ARBA" id="ARBA00022679"/>
    </source>
</evidence>
<accession>A0A939D7Z6</accession>
<evidence type="ECO:0000256" key="4">
    <source>
        <dbReference type="ARBA" id="ARBA00022842"/>
    </source>
</evidence>
<protein>
    <recommendedName>
        <fullName evidence="9">Thiamine-phosphate synthase</fullName>
        <shortName evidence="9">TP synthase</shortName>
        <shortName evidence="9">TPS</shortName>
        <ecNumber evidence="9">2.5.1.3</ecNumber>
    </recommendedName>
    <alternativeName>
        <fullName evidence="9">Thiamine-phosphate pyrophosphorylase</fullName>
        <shortName evidence="9">TMP pyrophosphorylase</shortName>
        <shortName evidence="9">TMP-PPase</shortName>
    </alternativeName>
</protein>
<dbReference type="PANTHER" id="PTHR20857:SF15">
    <property type="entry name" value="THIAMINE-PHOSPHATE SYNTHASE"/>
    <property type="match status" value="1"/>
</dbReference>
<dbReference type="SUPFAM" id="SSF51391">
    <property type="entry name" value="Thiamin phosphate synthase"/>
    <property type="match status" value="1"/>
</dbReference>
<evidence type="ECO:0000256" key="1">
    <source>
        <dbReference type="ARBA" id="ARBA00005165"/>
    </source>
</evidence>
<evidence type="ECO:0000256" key="11">
    <source>
        <dbReference type="RuleBase" id="RU004253"/>
    </source>
</evidence>
<dbReference type="EMBL" id="JAFJZZ010000002">
    <property type="protein sequence ID" value="MBN7773104.1"/>
    <property type="molecule type" value="Genomic_DNA"/>
</dbReference>
<dbReference type="PANTHER" id="PTHR20857">
    <property type="entry name" value="THIAMINE-PHOSPHATE PYROPHOSPHORYLASE"/>
    <property type="match status" value="1"/>
</dbReference>
<evidence type="ECO:0000256" key="9">
    <source>
        <dbReference type="HAMAP-Rule" id="MF_00097"/>
    </source>
</evidence>
<dbReference type="AlphaFoldDB" id="A0A939D7Z6"/>
<keyword evidence="2 9" id="KW-0808">Transferase</keyword>
<dbReference type="GO" id="GO:0009229">
    <property type="term" value="P:thiamine diphosphate biosynthetic process"/>
    <property type="evidence" value="ECO:0007669"/>
    <property type="project" value="UniProtKB-UniRule"/>
</dbReference>
<evidence type="ECO:0000256" key="5">
    <source>
        <dbReference type="ARBA" id="ARBA00022977"/>
    </source>
</evidence>
<feature type="binding site" evidence="9">
    <location>
        <position position="112"/>
    </location>
    <ligand>
        <name>Mg(2+)</name>
        <dbReference type="ChEBI" id="CHEBI:18420"/>
    </ligand>
</feature>
<feature type="domain" description="Thiamine phosphate synthase/TenI" evidence="12">
    <location>
        <begin position="30"/>
        <end position="210"/>
    </location>
</feature>
<dbReference type="GO" id="GO:0009228">
    <property type="term" value="P:thiamine biosynthetic process"/>
    <property type="evidence" value="ECO:0007669"/>
    <property type="project" value="UniProtKB-KW"/>
</dbReference>
<dbReference type="InterPro" id="IPR036206">
    <property type="entry name" value="ThiamineP_synth_sf"/>
</dbReference>
<comment type="catalytic activity">
    <reaction evidence="7 9 10">
        <text>2-(2-carboxy-4-methylthiazol-5-yl)ethyl phosphate + 4-amino-2-methyl-5-(diphosphooxymethyl)pyrimidine + 2 H(+) = thiamine phosphate + CO2 + diphosphate</text>
        <dbReference type="Rhea" id="RHEA:47848"/>
        <dbReference type="ChEBI" id="CHEBI:15378"/>
        <dbReference type="ChEBI" id="CHEBI:16526"/>
        <dbReference type="ChEBI" id="CHEBI:33019"/>
        <dbReference type="ChEBI" id="CHEBI:37575"/>
        <dbReference type="ChEBI" id="CHEBI:57841"/>
        <dbReference type="ChEBI" id="CHEBI:62890"/>
        <dbReference type="EC" id="2.5.1.3"/>
    </reaction>
</comment>
<keyword evidence="3 9" id="KW-0479">Metal-binding</keyword>
<comment type="caution">
    <text evidence="13">The sequence shown here is derived from an EMBL/GenBank/DDBJ whole genome shotgun (WGS) entry which is preliminary data.</text>
</comment>
<dbReference type="RefSeq" id="WP_206581940.1">
    <property type="nucleotide sequence ID" value="NZ_JAFJZZ010000002.1"/>
</dbReference>
<dbReference type="GO" id="GO:0004789">
    <property type="term" value="F:thiamine-phosphate diphosphorylase activity"/>
    <property type="evidence" value="ECO:0007669"/>
    <property type="project" value="UniProtKB-UniRule"/>
</dbReference>
<comment type="cofactor">
    <cofactor evidence="9">
        <name>Mg(2+)</name>
        <dbReference type="ChEBI" id="CHEBI:18420"/>
    </cofactor>
    <text evidence="9">Binds 1 Mg(2+) ion per subunit.</text>
</comment>
<comment type="catalytic activity">
    <reaction evidence="6 9 10">
        <text>4-methyl-5-(2-phosphooxyethyl)-thiazole + 4-amino-2-methyl-5-(diphosphooxymethyl)pyrimidine + H(+) = thiamine phosphate + diphosphate</text>
        <dbReference type="Rhea" id="RHEA:22328"/>
        <dbReference type="ChEBI" id="CHEBI:15378"/>
        <dbReference type="ChEBI" id="CHEBI:33019"/>
        <dbReference type="ChEBI" id="CHEBI:37575"/>
        <dbReference type="ChEBI" id="CHEBI:57841"/>
        <dbReference type="ChEBI" id="CHEBI:58296"/>
        <dbReference type="EC" id="2.5.1.3"/>
    </reaction>
</comment>
<evidence type="ECO:0000256" key="10">
    <source>
        <dbReference type="RuleBase" id="RU003826"/>
    </source>
</evidence>
<evidence type="ECO:0000256" key="6">
    <source>
        <dbReference type="ARBA" id="ARBA00047334"/>
    </source>
</evidence>
<dbReference type="GO" id="GO:0005737">
    <property type="term" value="C:cytoplasm"/>
    <property type="evidence" value="ECO:0007669"/>
    <property type="project" value="TreeGrafter"/>
</dbReference>
<sequence>MTCGKEDDIKGGHESGTPLDAAALRKALLVYAVTDRAWLGGKSLSEQVEDALKGGASFIQLREKELDESAFLKEAFEIKKLAQQYKVPFVINDNVEIAIQCGADGVHVGQSDMRAAAVRKRLGENKILGVSVSTVEEAIQAVKDGADYLGVGAVFSTLTKSDADQVSYNQLKEICNAVTIPVVAIGGITRENIDQLYGSGIQGVALVSAIFGAENIQQATNQLVVLAKQLSV</sequence>
<proteinExistence type="inferred from homology"/>
<dbReference type="FunFam" id="3.20.20.70:FF:000096">
    <property type="entry name" value="Thiamine-phosphate synthase"/>
    <property type="match status" value="1"/>
</dbReference>
<name>A0A939D7Z6_CLOAM</name>
<comment type="similarity">
    <text evidence="9 10">Belongs to the thiamine-phosphate synthase family.</text>
</comment>
<dbReference type="Pfam" id="PF02581">
    <property type="entry name" value="TMP-TENI"/>
    <property type="match status" value="1"/>
</dbReference>
<dbReference type="Gene3D" id="3.20.20.70">
    <property type="entry name" value="Aldolase class I"/>
    <property type="match status" value="1"/>
</dbReference>
<dbReference type="CDD" id="cd00564">
    <property type="entry name" value="TMP_TenI"/>
    <property type="match status" value="1"/>
</dbReference>
<comment type="function">
    <text evidence="9">Condenses 4-methyl-5-(beta-hydroxyethyl)thiazole monophosphate (THZ-P) and 2-methyl-4-amino-5-hydroxymethyl pyrimidine pyrophosphate (HMP-PP) to form thiamine monophosphate (TMP).</text>
</comment>
<keyword evidence="4 9" id="KW-0460">Magnesium</keyword>
<feature type="binding site" evidence="9">
    <location>
        <position position="131"/>
    </location>
    <ligand>
        <name>4-amino-2-methyl-5-(diphosphooxymethyl)pyrimidine</name>
        <dbReference type="ChEBI" id="CHEBI:57841"/>
    </ligand>
</feature>
<dbReference type="InterPro" id="IPR013785">
    <property type="entry name" value="Aldolase_TIM"/>
</dbReference>
<dbReference type="NCBIfam" id="TIGR00693">
    <property type="entry name" value="thiE"/>
    <property type="match status" value="1"/>
</dbReference>
<comment type="catalytic activity">
    <reaction evidence="8 9 10">
        <text>2-[(2R,5Z)-2-carboxy-4-methylthiazol-5(2H)-ylidene]ethyl phosphate + 4-amino-2-methyl-5-(diphosphooxymethyl)pyrimidine + 2 H(+) = thiamine phosphate + CO2 + diphosphate</text>
        <dbReference type="Rhea" id="RHEA:47844"/>
        <dbReference type="ChEBI" id="CHEBI:15378"/>
        <dbReference type="ChEBI" id="CHEBI:16526"/>
        <dbReference type="ChEBI" id="CHEBI:33019"/>
        <dbReference type="ChEBI" id="CHEBI:37575"/>
        <dbReference type="ChEBI" id="CHEBI:57841"/>
        <dbReference type="ChEBI" id="CHEBI:62899"/>
        <dbReference type="EC" id="2.5.1.3"/>
    </reaction>
</comment>
<gene>
    <name evidence="9 13" type="primary">thiE</name>
    <name evidence="13" type="ORF">JYB65_07000</name>
</gene>
<dbReference type="InterPro" id="IPR034291">
    <property type="entry name" value="TMP_synthase"/>
</dbReference>
<dbReference type="GO" id="GO:0000287">
    <property type="term" value="F:magnesium ion binding"/>
    <property type="evidence" value="ECO:0007669"/>
    <property type="project" value="UniProtKB-UniRule"/>
</dbReference>
<keyword evidence="5 9" id="KW-0784">Thiamine biosynthesis</keyword>
<feature type="binding site" evidence="9">
    <location>
        <begin position="207"/>
        <end position="208"/>
    </location>
    <ligand>
        <name>2-[(2R,5Z)-2-carboxy-4-methylthiazol-5(2H)-ylidene]ethyl phosphate</name>
        <dbReference type="ChEBI" id="CHEBI:62899"/>
    </ligand>
</feature>
<dbReference type="Proteomes" id="UP000664545">
    <property type="component" value="Unassembled WGS sequence"/>
</dbReference>
<keyword evidence="14" id="KW-1185">Reference proteome</keyword>
<evidence type="ECO:0000313" key="14">
    <source>
        <dbReference type="Proteomes" id="UP000664545"/>
    </source>
</evidence>
<feature type="binding site" evidence="9">
    <location>
        <begin position="60"/>
        <end position="64"/>
    </location>
    <ligand>
        <name>4-amino-2-methyl-5-(diphosphooxymethyl)pyrimidine</name>
        <dbReference type="ChEBI" id="CHEBI:57841"/>
    </ligand>
</feature>
<dbReference type="HAMAP" id="MF_00097">
    <property type="entry name" value="TMP_synthase"/>
    <property type="match status" value="1"/>
</dbReference>
<reference evidence="13" key="1">
    <citation type="submission" date="2021-02" db="EMBL/GenBank/DDBJ databases">
        <title>Abyssanaerobacter marinus gen.nov., sp., nov, anaerobic bacterium isolated from the Onnuri vent field of Indian Ocean and suggestion of Mogibacteriaceae fam. nov., and proposal of reclassification of ambiguous this family's genus member.</title>
        <authorList>
            <person name="Kim Y.J."/>
            <person name="Yang J.-A."/>
        </authorList>
    </citation>
    <scope>NUCLEOTIDE SEQUENCE</scope>
    <source>
        <strain evidence="13">DSM 2634</strain>
    </source>
</reference>
<feature type="binding site" evidence="9">
    <location>
        <begin position="157"/>
        <end position="159"/>
    </location>
    <ligand>
        <name>2-[(2R,5Z)-2-carboxy-4-methylthiazol-5(2H)-ylidene]ethyl phosphate</name>
        <dbReference type="ChEBI" id="CHEBI:62899"/>
    </ligand>
</feature>
<organism evidence="13 14">
    <name type="scientific">Clostridium aminobutyricum</name>
    <dbReference type="NCBI Taxonomy" id="33953"/>
    <lineage>
        <taxon>Bacteria</taxon>
        <taxon>Bacillati</taxon>
        <taxon>Bacillota</taxon>
        <taxon>Clostridia</taxon>
        <taxon>Eubacteriales</taxon>
        <taxon>Clostridiaceae</taxon>
        <taxon>Clostridium</taxon>
    </lineage>
</organism>
<feature type="binding site" evidence="9">
    <location>
        <position position="187"/>
    </location>
    <ligand>
        <name>2-[(2R,5Z)-2-carboxy-4-methylthiazol-5(2H)-ylidene]ethyl phosphate</name>
        <dbReference type="ChEBI" id="CHEBI:62899"/>
    </ligand>
</feature>
<evidence type="ECO:0000259" key="12">
    <source>
        <dbReference type="Pfam" id="PF02581"/>
    </source>
</evidence>
<evidence type="ECO:0000313" key="13">
    <source>
        <dbReference type="EMBL" id="MBN7773104.1"/>
    </source>
</evidence>
<feature type="binding site" evidence="9">
    <location>
        <position position="92"/>
    </location>
    <ligand>
        <name>4-amino-2-methyl-5-(diphosphooxymethyl)pyrimidine</name>
        <dbReference type="ChEBI" id="CHEBI:57841"/>
    </ligand>
</feature>
<feature type="binding site" evidence="9">
    <location>
        <position position="93"/>
    </location>
    <ligand>
        <name>Mg(2+)</name>
        <dbReference type="ChEBI" id="CHEBI:18420"/>
    </ligand>
</feature>
<evidence type="ECO:0000256" key="8">
    <source>
        <dbReference type="ARBA" id="ARBA00047883"/>
    </source>
</evidence>
<evidence type="ECO:0000256" key="7">
    <source>
        <dbReference type="ARBA" id="ARBA00047851"/>
    </source>
</evidence>
<evidence type="ECO:0000256" key="3">
    <source>
        <dbReference type="ARBA" id="ARBA00022723"/>
    </source>
</evidence>
<dbReference type="EC" id="2.5.1.3" evidence="9"/>